<dbReference type="Proteomes" id="UP000278962">
    <property type="component" value="Unassembled WGS sequence"/>
</dbReference>
<dbReference type="EMBL" id="RBIL01000001">
    <property type="protein sequence ID" value="RKQ93052.1"/>
    <property type="molecule type" value="Genomic_DNA"/>
</dbReference>
<organism evidence="2 3">
    <name type="scientific">Solirubrobacter pauli</name>
    <dbReference type="NCBI Taxonomy" id="166793"/>
    <lineage>
        <taxon>Bacteria</taxon>
        <taxon>Bacillati</taxon>
        <taxon>Actinomycetota</taxon>
        <taxon>Thermoleophilia</taxon>
        <taxon>Solirubrobacterales</taxon>
        <taxon>Solirubrobacteraceae</taxon>
        <taxon>Solirubrobacter</taxon>
    </lineage>
</organism>
<comment type="caution">
    <text evidence="2">The sequence shown here is derived from an EMBL/GenBank/DDBJ whole genome shotgun (WGS) entry which is preliminary data.</text>
</comment>
<keyword evidence="3" id="KW-1185">Reference proteome</keyword>
<evidence type="ECO:0000313" key="2">
    <source>
        <dbReference type="EMBL" id="RKQ93052.1"/>
    </source>
</evidence>
<protein>
    <recommendedName>
        <fullName evidence="4">ABC transporter substrate-binding protein</fullName>
    </recommendedName>
</protein>
<name>A0A660LDG0_9ACTN</name>
<feature type="chain" id="PRO_5024975389" description="ABC transporter substrate-binding protein" evidence="1">
    <location>
        <begin position="18"/>
        <end position="198"/>
    </location>
</feature>
<sequence>MLSCALMLVGGAGIASAQDAPRLTQVLPMSGTVTKGGKAFKGKQFTGTYTIDRFVQSGGKLYSVGTLKGKVRNKRISKENVRVPATLANNAAAPASGAQASQVPPLPLPPLPAGNACSILSLDLGPINLNVLGLVVRTNQIQLRVDAVQGPGNLLGNLLCGITGLLNPATGGTPVANTPLAQLAQILNALLALSPRTA</sequence>
<gene>
    <name evidence="2" type="ORF">C8N24_2912</name>
</gene>
<feature type="signal peptide" evidence="1">
    <location>
        <begin position="1"/>
        <end position="17"/>
    </location>
</feature>
<evidence type="ECO:0000313" key="3">
    <source>
        <dbReference type="Proteomes" id="UP000278962"/>
    </source>
</evidence>
<evidence type="ECO:0000256" key="1">
    <source>
        <dbReference type="SAM" id="SignalP"/>
    </source>
</evidence>
<accession>A0A660LDG0</accession>
<proteinExistence type="predicted"/>
<evidence type="ECO:0008006" key="4">
    <source>
        <dbReference type="Google" id="ProtNLM"/>
    </source>
</evidence>
<keyword evidence="1" id="KW-0732">Signal</keyword>
<reference evidence="2 3" key="1">
    <citation type="submission" date="2018-10" db="EMBL/GenBank/DDBJ databases">
        <title>Genomic Encyclopedia of Archaeal and Bacterial Type Strains, Phase II (KMG-II): from individual species to whole genera.</title>
        <authorList>
            <person name="Goeker M."/>
        </authorList>
    </citation>
    <scope>NUCLEOTIDE SEQUENCE [LARGE SCALE GENOMIC DNA]</scope>
    <source>
        <strain evidence="2 3">DSM 14954</strain>
    </source>
</reference>
<dbReference type="AlphaFoldDB" id="A0A660LDG0"/>